<keyword evidence="3" id="KW-1185">Reference proteome</keyword>
<organism evidence="2 3">
    <name type="scientific">Halocaridina rubra</name>
    <name type="common">Hawaiian red shrimp</name>
    <dbReference type="NCBI Taxonomy" id="373956"/>
    <lineage>
        <taxon>Eukaryota</taxon>
        <taxon>Metazoa</taxon>
        <taxon>Ecdysozoa</taxon>
        <taxon>Arthropoda</taxon>
        <taxon>Crustacea</taxon>
        <taxon>Multicrustacea</taxon>
        <taxon>Malacostraca</taxon>
        <taxon>Eumalacostraca</taxon>
        <taxon>Eucarida</taxon>
        <taxon>Decapoda</taxon>
        <taxon>Pleocyemata</taxon>
        <taxon>Caridea</taxon>
        <taxon>Atyoidea</taxon>
        <taxon>Atyidae</taxon>
        <taxon>Halocaridina</taxon>
    </lineage>
</organism>
<proteinExistence type="predicted"/>
<feature type="non-terminal residue" evidence="2">
    <location>
        <position position="62"/>
    </location>
</feature>
<dbReference type="EMBL" id="JAXCGZ010019000">
    <property type="protein sequence ID" value="KAK7066837.1"/>
    <property type="molecule type" value="Genomic_DNA"/>
</dbReference>
<feature type="compositionally biased region" description="Polar residues" evidence="1">
    <location>
        <begin position="21"/>
        <end position="40"/>
    </location>
</feature>
<evidence type="ECO:0000313" key="2">
    <source>
        <dbReference type="EMBL" id="KAK7066837.1"/>
    </source>
</evidence>
<protein>
    <submittedName>
        <fullName evidence="2">Uncharacterized protein</fullName>
    </submittedName>
</protein>
<evidence type="ECO:0000313" key="3">
    <source>
        <dbReference type="Proteomes" id="UP001381693"/>
    </source>
</evidence>
<name>A0AAN8WIH8_HALRR</name>
<accession>A0AAN8WIH8</accession>
<dbReference type="AlphaFoldDB" id="A0AAN8WIH8"/>
<reference evidence="2 3" key="1">
    <citation type="submission" date="2023-11" db="EMBL/GenBank/DDBJ databases">
        <title>Halocaridina rubra genome assembly.</title>
        <authorList>
            <person name="Smith C."/>
        </authorList>
    </citation>
    <scope>NUCLEOTIDE SEQUENCE [LARGE SCALE GENOMIC DNA]</scope>
    <source>
        <strain evidence="2">EP-1</strain>
        <tissue evidence="2">Whole</tissue>
    </source>
</reference>
<sequence>MGVRPPTTDSADMCVEAHITTASGRSSDADTSQGSANVVTKPTPGASGIRKCQKRKYNDDNM</sequence>
<dbReference type="Proteomes" id="UP001381693">
    <property type="component" value="Unassembled WGS sequence"/>
</dbReference>
<evidence type="ECO:0000256" key="1">
    <source>
        <dbReference type="SAM" id="MobiDB-lite"/>
    </source>
</evidence>
<feature type="region of interest" description="Disordered" evidence="1">
    <location>
        <begin position="21"/>
        <end position="62"/>
    </location>
</feature>
<gene>
    <name evidence="2" type="ORF">SK128_002702</name>
</gene>
<comment type="caution">
    <text evidence="2">The sequence shown here is derived from an EMBL/GenBank/DDBJ whole genome shotgun (WGS) entry which is preliminary data.</text>
</comment>